<comment type="subcellular location">
    <subcellularLocation>
        <location evidence="3">Nucleus</location>
    </subcellularLocation>
</comment>
<reference evidence="6" key="1">
    <citation type="submission" date="2015-07" db="EMBL/GenBank/DDBJ databases">
        <title>Transcriptome Assembly of Anthurium amnicola.</title>
        <authorList>
            <person name="Suzuki J."/>
        </authorList>
    </citation>
    <scope>NUCLEOTIDE SEQUENCE</scope>
</reference>
<organism evidence="6">
    <name type="scientific">Anthurium amnicola</name>
    <dbReference type="NCBI Taxonomy" id="1678845"/>
    <lineage>
        <taxon>Eukaryota</taxon>
        <taxon>Viridiplantae</taxon>
        <taxon>Streptophyta</taxon>
        <taxon>Embryophyta</taxon>
        <taxon>Tracheophyta</taxon>
        <taxon>Spermatophyta</taxon>
        <taxon>Magnoliopsida</taxon>
        <taxon>Liliopsida</taxon>
        <taxon>Araceae</taxon>
        <taxon>Pothoideae</taxon>
        <taxon>Potheae</taxon>
        <taxon>Anthurium</taxon>
    </lineage>
</organism>
<dbReference type="SMART" id="SM00360">
    <property type="entry name" value="RRM"/>
    <property type="match status" value="1"/>
</dbReference>
<dbReference type="Gene3D" id="3.30.70.330">
    <property type="match status" value="1"/>
</dbReference>
<accession>A0A1D1YTH6</accession>
<keyword evidence="3" id="KW-0479">Metal-binding</keyword>
<feature type="domain" description="RRM" evidence="5">
    <location>
        <begin position="406"/>
        <end position="484"/>
    </location>
</feature>
<dbReference type="Pfam" id="PF22675">
    <property type="entry name" value="KH-I_KHDC4-BBP"/>
    <property type="match status" value="1"/>
</dbReference>
<dbReference type="EMBL" id="GDJX01010007">
    <property type="protein sequence ID" value="JAT57929.1"/>
    <property type="molecule type" value="Transcribed_RNA"/>
</dbReference>
<evidence type="ECO:0000256" key="1">
    <source>
        <dbReference type="ARBA" id="ARBA00022884"/>
    </source>
</evidence>
<evidence type="ECO:0000259" key="5">
    <source>
        <dbReference type="PROSITE" id="PS50102"/>
    </source>
</evidence>
<keyword evidence="3" id="KW-0508">mRNA splicing</keyword>
<gene>
    <name evidence="6" type="primary">sf1_8</name>
    <name evidence="6" type="ORF">g.50444</name>
</gene>
<dbReference type="GO" id="GO:0008270">
    <property type="term" value="F:zinc ion binding"/>
    <property type="evidence" value="ECO:0007669"/>
    <property type="project" value="UniProtKB-UniRule"/>
</dbReference>
<evidence type="ECO:0000313" key="6">
    <source>
        <dbReference type="EMBL" id="JAT57929.1"/>
    </source>
</evidence>
<keyword evidence="3" id="KW-0862">Zinc</keyword>
<keyword evidence="3" id="KW-0507">mRNA processing</keyword>
<dbReference type="GO" id="GO:0000398">
    <property type="term" value="P:mRNA splicing, via spliceosome"/>
    <property type="evidence" value="ECO:0007669"/>
    <property type="project" value="UniProtKB-UniRule"/>
</dbReference>
<feature type="region of interest" description="Disordered" evidence="4">
    <location>
        <begin position="1"/>
        <end position="106"/>
    </location>
</feature>
<dbReference type="GO" id="GO:0045131">
    <property type="term" value="F:pre-mRNA branch point binding"/>
    <property type="evidence" value="ECO:0007669"/>
    <property type="project" value="UniProtKB-UniRule"/>
</dbReference>
<dbReference type="SMART" id="SM00322">
    <property type="entry name" value="KH"/>
    <property type="match status" value="1"/>
</dbReference>
<dbReference type="InterPro" id="IPR045071">
    <property type="entry name" value="BBP-like"/>
</dbReference>
<dbReference type="InterPro" id="IPR055256">
    <property type="entry name" value="KH_1_KHDC4/BBP-like"/>
</dbReference>
<dbReference type="AlphaFoldDB" id="A0A1D1YTH6"/>
<dbReference type="InterPro" id="IPR035979">
    <property type="entry name" value="RBD_domain_sf"/>
</dbReference>
<dbReference type="SUPFAM" id="SSF54791">
    <property type="entry name" value="Eukaryotic type KH-domain (KH-domain type I)"/>
    <property type="match status" value="1"/>
</dbReference>
<dbReference type="GO" id="GO:0048024">
    <property type="term" value="P:regulation of mRNA splicing, via spliceosome"/>
    <property type="evidence" value="ECO:0007669"/>
    <property type="project" value="TreeGrafter"/>
</dbReference>
<dbReference type="GO" id="GO:0005681">
    <property type="term" value="C:spliceosomal complex"/>
    <property type="evidence" value="ECO:0007669"/>
    <property type="project" value="UniProtKB-KW"/>
</dbReference>
<dbReference type="Pfam" id="PF00076">
    <property type="entry name" value="RRM_1"/>
    <property type="match status" value="1"/>
</dbReference>
<proteinExistence type="inferred from homology"/>
<keyword evidence="3" id="KW-0539">Nucleus</keyword>
<dbReference type="InterPro" id="IPR036612">
    <property type="entry name" value="KH_dom_type_1_sf"/>
</dbReference>
<dbReference type="CDD" id="cd02395">
    <property type="entry name" value="KH-I_BBP"/>
    <property type="match status" value="1"/>
</dbReference>
<evidence type="ECO:0000256" key="2">
    <source>
        <dbReference type="PROSITE-ProRule" id="PRU00176"/>
    </source>
</evidence>
<dbReference type="InterPro" id="IPR012677">
    <property type="entry name" value="Nucleotide-bd_a/b_plait_sf"/>
</dbReference>
<evidence type="ECO:0000256" key="4">
    <source>
        <dbReference type="SAM" id="MobiDB-lite"/>
    </source>
</evidence>
<evidence type="ECO:0000256" key="3">
    <source>
        <dbReference type="RuleBase" id="RU367126"/>
    </source>
</evidence>
<dbReference type="PROSITE" id="PS50084">
    <property type="entry name" value="KH_TYPE_1"/>
    <property type="match status" value="1"/>
</dbReference>
<keyword evidence="3" id="KW-0747">Spliceosome</keyword>
<protein>
    <recommendedName>
        <fullName evidence="3">Branchpoint-bridging protein</fullName>
    </recommendedName>
</protein>
<dbReference type="PANTHER" id="PTHR11208:SF45">
    <property type="entry name" value="SPLICING FACTOR 1"/>
    <property type="match status" value="1"/>
</dbReference>
<dbReference type="InterPro" id="IPR004087">
    <property type="entry name" value="KH_dom"/>
</dbReference>
<dbReference type="SUPFAM" id="SSF54928">
    <property type="entry name" value="RNA-binding domain, RBD"/>
    <property type="match status" value="1"/>
</dbReference>
<dbReference type="PANTHER" id="PTHR11208">
    <property type="entry name" value="RNA-BINDING PROTEIN RELATED"/>
    <property type="match status" value="1"/>
</dbReference>
<dbReference type="Gene3D" id="3.30.1370.10">
    <property type="entry name" value="K Homology domain, type 1"/>
    <property type="match status" value="1"/>
</dbReference>
<name>A0A1D1YTH6_9ARAE</name>
<dbReference type="GO" id="GO:0003729">
    <property type="term" value="F:mRNA binding"/>
    <property type="evidence" value="ECO:0007669"/>
    <property type="project" value="TreeGrafter"/>
</dbReference>
<feature type="compositionally biased region" description="Basic and acidic residues" evidence="4">
    <location>
        <begin position="13"/>
        <end position="22"/>
    </location>
</feature>
<dbReference type="InterPro" id="IPR000504">
    <property type="entry name" value="RRM_dom"/>
</dbReference>
<keyword evidence="1 2" id="KW-0694">RNA-binding</keyword>
<comment type="similarity">
    <text evidence="3">Belongs to the BBP/SF1 family.</text>
</comment>
<dbReference type="PROSITE" id="PS50102">
    <property type="entry name" value="RRM"/>
    <property type="match status" value="1"/>
</dbReference>
<keyword evidence="3" id="KW-0863">Zinc-finger</keyword>
<comment type="function">
    <text evidence="3">Necessary for the splicing of pre-mRNA. Has a role in the recognition of the branch site (5'-UACUAAC-3'), the pyrimidine tract and the 3'-splice site at the 3'-end of introns.</text>
</comment>
<sequence length="581" mass="63733">MSSSGNNEETDSEASHCAEKRSAGSSHADQFPLHLRKKSKQEQSSKSESYFEVPSDEPGQEKGISKVYGPNESSSKRQENAGSAGKRKHSRWDDAPQTDEQNVDRDVVTKRRKTRWAYDDSQLKVLGPVHLPDFAKVSNIAATSKFLKLNQHLLEVNQKLQSHQFADEQEYAKLAKNKRKLIGELIQINPTFDLPPVIKQQKVYKKLYIPTKEYPEYNFIGLILGPRGRTQKRMETETGARILIRGKGSIKNGNPDPSDEEDLHVFVEADSQKSLDAAVAMVEKLLVPVEDGKNKLKLSQLRELAELNNTLRGEKTQKAGEIASKTDDQCGICGDRGHYTVACPLSGKLLETKTHENAMNLLAPVEGAFSPFTVPHLPGNQPPSFRPAMNSVCLGGDKFHRDVDYANLYVAHLPQYVDVNMLVQLFSPFGALSSAQVIRDKSTGLSKGYGFLKYVDAANALMAVSRMNGYMIDGNMLAVRVADKGHSTPGCVQSAEHSSFGFPSAYQMSSSTAHIPAPTCWPGPPGSLPPGTYDLTYSSYGLPCTSPMPSSLISVQATPDEIALFPGNPDKFASGRPSLFS</sequence>